<evidence type="ECO:0000313" key="11">
    <source>
        <dbReference type="EMBL" id="KAH9582751.1"/>
    </source>
</evidence>
<evidence type="ECO:0000256" key="6">
    <source>
        <dbReference type="ARBA" id="ARBA00023054"/>
    </source>
</evidence>
<dbReference type="GO" id="GO:0010457">
    <property type="term" value="P:centriole-centriole cohesion"/>
    <property type="evidence" value="ECO:0007669"/>
    <property type="project" value="TreeGrafter"/>
</dbReference>
<dbReference type="GO" id="GO:0000922">
    <property type="term" value="C:spindle pole"/>
    <property type="evidence" value="ECO:0007669"/>
    <property type="project" value="UniProtKB-SubCell"/>
</dbReference>
<evidence type="ECO:0000256" key="4">
    <source>
        <dbReference type="ARBA" id="ARBA00014053"/>
    </source>
</evidence>
<accession>A0A922LFU4</accession>
<name>A0A922LFU4_SCHHA</name>
<dbReference type="GeneID" id="75577658"/>
<dbReference type="PANTHER" id="PTHR31477">
    <property type="entry name" value="CENTROSOMAL PROTEIN OF 44 KDA"/>
    <property type="match status" value="1"/>
</dbReference>
<comment type="function">
    <text evidence="8">Centriole-enriched microtubule-binding protein involved in centriole biogenesis. In collaboration with CEP295 and POC1B, is required for the centriole-to-centrosome conversion by ensuring the formation of bona fide centriole wall. Functions as a linker component that maintains centrosome cohesion. Associates with CROCC and regulates its stability and localization to the centrosome.</text>
</comment>
<dbReference type="GO" id="GO:0005813">
    <property type="term" value="C:centrosome"/>
    <property type="evidence" value="ECO:0007669"/>
    <property type="project" value="TreeGrafter"/>
</dbReference>
<dbReference type="GO" id="GO:0030496">
    <property type="term" value="C:midbody"/>
    <property type="evidence" value="ECO:0007669"/>
    <property type="project" value="UniProtKB-SubCell"/>
</dbReference>
<evidence type="ECO:0000256" key="8">
    <source>
        <dbReference type="ARBA" id="ARBA00046235"/>
    </source>
</evidence>
<reference evidence="11" key="1">
    <citation type="journal article" date="2012" name="Nat. Genet.">
        <title>Whole-genome sequence of Schistosoma haematobium.</title>
        <authorList>
            <person name="Young N.D."/>
            <person name="Jex A.R."/>
            <person name="Li B."/>
            <person name="Liu S."/>
            <person name="Yang L."/>
            <person name="Xiong Z."/>
            <person name="Li Y."/>
            <person name="Cantacessi C."/>
            <person name="Hall R.S."/>
            <person name="Xu X."/>
            <person name="Chen F."/>
            <person name="Wu X."/>
            <person name="Zerlotini A."/>
            <person name="Oliveira G."/>
            <person name="Hofmann A."/>
            <person name="Zhang G."/>
            <person name="Fang X."/>
            <person name="Kang Y."/>
            <person name="Campbell B.E."/>
            <person name="Loukas A."/>
            <person name="Ranganathan S."/>
            <person name="Rollinson D."/>
            <person name="Rinaldi G."/>
            <person name="Brindley P.J."/>
            <person name="Yang H."/>
            <person name="Wang J."/>
            <person name="Wang J."/>
            <person name="Gasser R.B."/>
        </authorList>
    </citation>
    <scope>NUCLEOTIDE SEQUENCE</scope>
</reference>
<keyword evidence="5" id="KW-0963">Cytoplasm</keyword>
<feature type="compositionally biased region" description="Polar residues" evidence="9">
    <location>
        <begin position="335"/>
        <end position="354"/>
    </location>
</feature>
<organism evidence="11 12">
    <name type="scientific">Schistosoma haematobium</name>
    <name type="common">Blood fluke</name>
    <dbReference type="NCBI Taxonomy" id="6185"/>
    <lineage>
        <taxon>Eukaryota</taxon>
        <taxon>Metazoa</taxon>
        <taxon>Spiralia</taxon>
        <taxon>Lophotrochozoa</taxon>
        <taxon>Platyhelminthes</taxon>
        <taxon>Trematoda</taxon>
        <taxon>Digenea</taxon>
        <taxon>Strigeidida</taxon>
        <taxon>Schistosomatoidea</taxon>
        <taxon>Schistosomatidae</taxon>
        <taxon>Schistosoma</taxon>
    </lineage>
</organism>
<dbReference type="EMBL" id="AMPZ03000005">
    <property type="protein sequence ID" value="KAH9582751.1"/>
    <property type="molecule type" value="Genomic_DNA"/>
</dbReference>
<sequence length="787" mass="89138">MPNIKGSIENLRRQLRSIRFSYDVNFQGMVLGQSSAFVEFYRRLLCDYNAKVTSYLVELGFGMLGTTDSRFMEVLYRILRDVFSYRPSITMAQFFVTGFAERKIEMATTVALNIGSLIKHQDKNRIHSNYYHHQRQHESRHHNDQLKANSNTQIPLVLPGVSLNRSIERNVKKSLVPSNDNSNNNDNNTELCRKFVHSSGKSPVVYNDLSNEINCTVLNGNKTVQSRECSQEPHNRGNDRNVNGKQAKFYRTKTLNTDLNSRDQHNKFKNEYAQYKHIYHAHHPFDNNNPRRSYTSHTLYENCTKLSDHKLTASTTGSVSTVTATSMVPIKSLDAPNNSKQRSKENYCTSSSFKDHNNNTNEHLLFNSNDLPPVVDHQDNQSSLMNHEDLRNIMNSLFQLTGKVNGMLTRINKLESRLTNVETDCSFNHRSRTYSGNTVGSNQPLTDSIDIYGSRNIVDPTSLPHVVIGKYSSYLPINSTNSIVTSNSGSSTLDTFNETKCTIGTKTNTTTNAVISSLPVTTATTTTNSYDVKSYADRYIPSYNNKLSESKPKYLTSTKLNLQDNNDYHYSVASNQAIMDKTESQNVKISINDNHQSIKNVPNTFNSFHDSYKFNENCYDLSSRNEIPGSVHSKYADSLKTINHRSSRLLDLNTCSLVDLDQQSEIQSLSFGRNNSALPYRPKSSADYSTRHDTSNPFENSCGQRKMMIPLLPLNSSRKSVESKTPINQKSEASYRAQVERITNMLAETQNLLQEHSPVVKMNEIFSSNNNNIITNDNSNNAVILKA</sequence>
<gene>
    <name evidence="11" type="primary">CEP44</name>
    <name evidence="11" type="ORF">MS3_00007404</name>
</gene>
<reference evidence="11" key="3">
    <citation type="submission" date="2021-06" db="EMBL/GenBank/DDBJ databases">
        <title>Chromosome-level genome assembly for S. haematobium.</title>
        <authorList>
            <person name="Stroehlein A.J."/>
        </authorList>
    </citation>
    <scope>NUCLEOTIDE SEQUENCE</scope>
</reference>
<dbReference type="RefSeq" id="XP_051066202.1">
    <property type="nucleotide sequence ID" value="XM_051215672.1"/>
</dbReference>
<dbReference type="GO" id="GO:0005814">
    <property type="term" value="C:centriole"/>
    <property type="evidence" value="ECO:0007669"/>
    <property type="project" value="UniProtKB-SubCell"/>
</dbReference>
<reference evidence="11" key="4">
    <citation type="journal article" date="2022" name="PLoS Pathog.">
        <title>Chromosome-level genome of Schistosoma haematobium underpins genome-wide explorations of molecular variation.</title>
        <authorList>
            <person name="Stroehlein A.J."/>
            <person name="Korhonen P.K."/>
            <person name="Lee V.V."/>
            <person name="Ralph S.A."/>
            <person name="Mentink-Kane M."/>
            <person name="You H."/>
            <person name="McManus D.P."/>
            <person name="Tchuente L.T."/>
            <person name="Stothard J.R."/>
            <person name="Kaur P."/>
            <person name="Dudchenko O."/>
            <person name="Aiden E.L."/>
            <person name="Yang B."/>
            <person name="Yang H."/>
            <person name="Emery A.M."/>
            <person name="Webster B.L."/>
            <person name="Brindley P.J."/>
            <person name="Rollinson D."/>
            <person name="Chang B.C.H."/>
            <person name="Gasser R.B."/>
            <person name="Young N.D."/>
        </authorList>
    </citation>
    <scope>NUCLEOTIDE SEQUENCE</scope>
</reference>
<evidence type="ECO:0000313" key="12">
    <source>
        <dbReference type="Proteomes" id="UP000471633"/>
    </source>
</evidence>
<dbReference type="Pfam" id="PF15007">
    <property type="entry name" value="CEP44"/>
    <property type="match status" value="1"/>
</dbReference>
<dbReference type="GO" id="GO:0007099">
    <property type="term" value="P:centriole replication"/>
    <property type="evidence" value="ECO:0007669"/>
    <property type="project" value="TreeGrafter"/>
</dbReference>
<comment type="caution">
    <text evidence="11">The sequence shown here is derived from an EMBL/GenBank/DDBJ whole genome shotgun (WGS) entry which is preliminary data.</text>
</comment>
<dbReference type="InterPro" id="IPR033603">
    <property type="entry name" value="CEP44"/>
</dbReference>
<evidence type="ECO:0000256" key="2">
    <source>
        <dbReference type="ARBA" id="ARBA00004214"/>
    </source>
</evidence>
<keyword evidence="7" id="KW-0206">Cytoskeleton</keyword>
<dbReference type="InterPro" id="IPR029157">
    <property type="entry name" value="CEP44_CC"/>
</dbReference>
<evidence type="ECO:0000256" key="1">
    <source>
        <dbReference type="ARBA" id="ARBA00004114"/>
    </source>
</evidence>
<dbReference type="KEGG" id="shx:MS3_00007404"/>
<evidence type="ECO:0000256" key="7">
    <source>
        <dbReference type="ARBA" id="ARBA00023212"/>
    </source>
</evidence>
<keyword evidence="6" id="KW-0175">Coiled coil</keyword>
<proteinExistence type="predicted"/>
<protein>
    <recommendedName>
        <fullName evidence="4">Centrosomal protein of 44 kDa</fullName>
    </recommendedName>
</protein>
<evidence type="ECO:0000256" key="9">
    <source>
        <dbReference type="SAM" id="MobiDB-lite"/>
    </source>
</evidence>
<dbReference type="AlphaFoldDB" id="A0A922LFU4"/>
<dbReference type="CTD" id="80817"/>
<reference evidence="11" key="2">
    <citation type="journal article" date="2019" name="Gigascience">
        <title>High-quality Schistosoma haematobium genome achieved by single-molecule and long-range sequencing.</title>
        <authorList>
            <person name="Stroehlein A.J."/>
            <person name="Korhonen P.K."/>
            <person name="Chong T.M."/>
            <person name="Lim Y.L."/>
            <person name="Chan K.G."/>
            <person name="Webster B."/>
            <person name="Rollinson D."/>
            <person name="Brindley P.J."/>
            <person name="Gasser R.B."/>
            <person name="Young N.D."/>
        </authorList>
    </citation>
    <scope>NUCLEOTIDE SEQUENCE</scope>
</reference>
<evidence type="ECO:0000256" key="5">
    <source>
        <dbReference type="ARBA" id="ARBA00022490"/>
    </source>
</evidence>
<evidence type="ECO:0000256" key="3">
    <source>
        <dbReference type="ARBA" id="ARBA00004647"/>
    </source>
</evidence>
<keyword evidence="12" id="KW-1185">Reference proteome</keyword>
<feature type="region of interest" description="Disordered" evidence="9">
    <location>
        <begin position="332"/>
        <end position="354"/>
    </location>
</feature>
<dbReference type="PANTHER" id="PTHR31477:SF1">
    <property type="entry name" value="CENTROSOMAL PROTEIN OF 44 KDA"/>
    <property type="match status" value="1"/>
</dbReference>
<feature type="domain" description="Centrosomal CEP44" evidence="10">
    <location>
        <begin position="4"/>
        <end position="112"/>
    </location>
</feature>
<comment type="subcellular location">
    <subcellularLocation>
        <location evidence="1">Cytoplasm</location>
        <location evidence="1">Cytoskeleton</location>
        <location evidence="1">Microtubule organizing center</location>
        <location evidence="1">Centrosome</location>
        <location evidence="1">Centriole</location>
    </subcellularLocation>
    <subcellularLocation>
        <location evidence="3">Cytoplasm</location>
        <location evidence="3">Cytoskeleton</location>
        <location evidence="3">Spindle pole</location>
    </subcellularLocation>
    <subcellularLocation>
        <location evidence="2">Midbody</location>
    </subcellularLocation>
</comment>
<dbReference type="Proteomes" id="UP000471633">
    <property type="component" value="Unassembled WGS sequence"/>
</dbReference>
<evidence type="ECO:0000259" key="10">
    <source>
        <dbReference type="Pfam" id="PF15007"/>
    </source>
</evidence>